<comment type="subcellular location">
    <subcellularLocation>
        <location evidence="1">Cell membrane</location>
        <topology evidence="1">Multi-pass membrane protein</topology>
    </subcellularLocation>
</comment>
<proteinExistence type="predicted"/>
<dbReference type="EMBL" id="JAEPWM010000001">
    <property type="protein sequence ID" value="MBK6005349.1"/>
    <property type="molecule type" value="Genomic_DNA"/>
</dbReference>
<feature type="region of interest" description="Disordered" evidence="6">
    <location>
        <begin position="309"/>
        <end position="330"/>
    </location>
</feature>
<evidence type="ECO:0000256" key="7">
    <source>
        <dbReference type="SAM" id="Phobius"/>
    </source>
</evidence>
<sequence length="330" mass="34320">MSIDTLLQLFPAHGVLAIFLIVFAKRMGVPIPVIPFLLLAGARGAQDAPYVFAVLAAATLATTLADGVWFAAGRRFGIDVLALLCRISLSADTCIRKSRLTFLRYGTVAVLFARFVPGVGGLAPPLAGALGMRVGSFAGLNLVGSLLWVGASLAAGLLLQDQVAAITGALRDLGSQAVPLLLILAATYVGWLGMRRFLVTFAALRAPRMKVEELAERMARGEPVVVVDVRGSALAKARIPGARHSESDRELLEALDDLPDNAHLVAYCDCPNDVSAARMAARLRKRGLAAQVLTGGFSAWVAAGLPVQSQEPAASPAAAPGAQSPSAAPA</sequence>
<protein>
    <submittedName>
        <fullName evidence="9">VTT domain-containing protein</fullName>
    </submittedName>
</protein>
<keyword evidence="3 7" id="KW-0812">Transmembrane</keyword>
<dbReference type="RefSeq" id="WP_201166689.1">
    <property type="nucleotide sequence ID" value="NZ_JAEPWM010000001.1"/>
</dbReference>
<evidence type="ECO:0000313" key="9">
    <source>
        <dbReference type="EMBL" id="MBK6005349.1"/>
    </source>
</evidence>
<evidence type="ECO:0000256" key="5">
    <source>
        <dbReference type="ARBA" id="ARBA00023136"/>
    </source>
</evidence>
<evidence type="ECO:0000256" key="2">
    <source>
        <dbReference type="ARBA" id="ARBA00022475"/>
    </source>
</evidence>
<dbReference type="SMART" id="SM00450">
    <property type="entry name" value="RHOD"/>
    <property type="match status" value="1"/>
</dbReference>
<keyword evidence="5 7" id="KW-0472">Membrane</keyword>
<reference evidence="9" key="1">
    <citation type="journal article" date="2012" name="J. Microbiol. Biotechnol.">
        <title>Ramlibacter ginsenosidimutans sp. nov., with ginsenoside-converting activity.</title>
        <authorList>
            <person name="Wang L."/>
            <person name="An D.S."/>
            <person name="Kim S.G."/>
            <person name="Jin F.X."/>
            <person name="Kim S.C."/>
            <person name="Lee S.T."/>
            <person name="Im W.T."/>
        </authorList>
    </citation>
    <scope>NUCLEOTIDE SEQUENCE</scope>
    <source>
        <strain evidence="9">KACC 17527</strain>
    </source>
</reference>
<evidence type="ECO:0000259" key="8">
    <source>
        <dbReference type="PROSITE" id="PS50206"/>
    </source>
</evidence>
<dbReference type="PROSITE" id="PS50206">
    <property type="entry name" value="RHODANESE_3"/>
    <property type="match status" value="1"/>
</dbReference>
<dbReference type="PANTHER" id="PTHR42709:SF6">
    <property type="entry name" value="UNDECAPRENYL PHOSPHATE TRANSPORTER A"/>
    <property type="match status" value="1"/>
</dbReference>
<dbReference type="SUPFAM" id="SSF52821">
    <property type="entry name" value="Rhodanese/Cell cycle control phosphatase"/>
    <property type="match status" value="1"/>
</dbReference>
<evidence type="ECO:0000256" key="3">
    <source>
        <dbReference type="ARBA" id="ARBA00022692"/>
    </source>
</evidence>
<dbReference type="InterPro" id="IPR036873">
    <property type="entry name" value="Rhodanese-like_dom_sf"/>
</dbReference>
<dbReference type="Pfam" id="PF09335">
    <property type="entry name" value="VTT_dom"/>
    <property type="match status" value="1"/>
</dbReference>
<evidence type="ECO:0000256" key="1">
    <source>
        <dbReference type="ARBA" id="ARBA00004651"/>
    </source>
</evidence>
<feature type="transmembrane region" description="Helical" evidence="7">
    <location>
        <begin position="135"/>
        <end position="159"/>
    </location>
</feature>
<keyword evidence="2" id="KW-1003">Cell membrane</keyword>
<dbReference type="Gene3D" id="3.40.250.10">
    <property type="entry name" value="Rhodanese-like domain"/>
    <property type="match status" value="1"/>
</dbReference>
<dbReference type="InterPro" id="IPR051311">
    <property type="entry name" value="DedA_domain"/>
</dbReference>
<keyword evidence="4 7" id="KW-1133">Transmembrane helix</keyword>
<organism evidence="9 10">
    <name type="scientific">Ramlibacter ginsenosidimutans</name>
    <dbReference type="NCBI Taxonomy" id="502333"/>
    <lineage>
        <taxon>Bacteria</taxon>
        <taxon>Pseudomonadati</taxon>
        <taxon>Pseudomonadota</taxon>
        <taxon>Betaproteobacteria</taxon>
        <taxon>Burkholderiales</taxon>
        <taxon>Comamonadaceae</taxon>
        <taxon>Ramlibacter</taxon>
    </lineage>
</organism>
<accession>A0A934TQ51</accession>
<dbReference type="PANTHER" id="PTHR42709">
    <property type="entry name" value="ALKALINE PHOSPHATASE LIKE PROTEIN"/>
    <property type="match status" value="1"/>
</dbReference>
<reference evidence="9" key="2">
    <citation type="submission" date="2021-01" db="EMBL/GenBank/DDBJ databases">
        <authorList>
            <person name="Kang M."/>
        </authorList>
    </citation>
    <scope>NUCLEOTIDE SEQUENCE</scope>
    <source>
        <strain evidence="9">KACC 17527</strain>
    </source>
</reference>
<comment type="caution">
    <text evidence="9">The sequence shown here is derived from an EMBL/GenBank/DDBJ whole genome shotgun (WGS) entry which is preliminary data.</text>
</comment>
<dbReference type="AlphaFoldDB" id="A0A934TQ51"/>
<feature type="transmembrane region" description="Helical" evidence="7">
    <location>
        <begin position="180"/>
        <end position="204"/>
    </location>
</feature>
<dbReference type="Pfam" id="PF00581">
    <property type="entry name" value="Rhodanese"/>
    <property type="match status" value="1"/>
</dbReference>
<dbReference type="Proteomes" id="UP000630528">
    <property type="component" value="Unassembled WGS sequence"/>
</dbReference>
<feature type="transmembrane region" description="Helical" evidence="7">
    <location>
        <begin position="102"/>
        <end position="123"/>
    </location>
</feature>
<evidence type="ECO:0000256" key="6">
    <source>
        <dbReference type="SAM" id="MobiDB-lite"/>
    </source>
</evidence>
<evidence type="ECO:0000256" key="4">
    <source>
        <dbReference type="ARBA" id="ARBA00022989"/>
    </source>
</evidence>
<feature type="transmembrane region" description="Helical" evidence="7">
    <location>
        <begin position="12"/>
        <end position="38"/>
    </location>
</feature>
<keyword evidence="10" id="KW-1185">Reference proteome</keyword>
<dbReference type="InterPro" id="IPR032816">
    <property type="entry name" value="VTT_dom"/>
</dbReference>
<dbReference type="GO" id="GO:0005886">
    <property type="term" value="C:plasma membrane"/>
    <property type="evidence" value="ECO:0007669"/>
    <property type="project" value="UniProtKB-SubCell"/>
</dbReference>
<feature type="transmembrane region" description="Helical" evidence="7">
    <location>
        <begin position="50"/>
        <end position="70"/>
    </location>
</feature>
<evidence type="ECO:0000313" key="10">
    <source>
        <dbReference type="Proteomes" id="UP000630528"/>
    </source>
</evidence>
<dbReference type="InterPro" id="IPR001763">
    <property type="entry name" value="Rhodanese-like_dom"/>
</dbReference>
<gene>
    <name evidence="9" type="ORF">JJB11_04520</name>
</gene>
<name>A0A934TQ51_9BURK</name>
<feature type="domain" description="Rhodanese" evidence="8">
    <location>
        <begin position="220"/>
        <end position="309"/>
    </location>
</feature>